<dbReference type="AlphaFoldDB" id="A0A3S5CQ23"/>
<protein>
    <submittedName>
        <fullName evidence="1">Uncharacterized protein</fullName>
    </submittedName>
</protein>
<dbReference type="Proteomes" id="UP000784294">
    <property type="component" value="Unassembled WGS sequence"/>
</dbReference>
<accession>A0A3S5CQ23</accession>
<evidence type="ECO:0000313" key="2">
    <source>
        <dbReference type="Proteomes" id="UP000784294"/>
    </source>
</evidence>
<reference evidence="1" key="1">
    <citation type="submission" date="2018-11" db="EMBL/GenBank/DDBJ databases">
        <authorList>
            <consortium name="Pathogen Informatics"/>
        </authorList>
    </citation>
    <scope>NUCLEOTIDE SEQUENCE</scope>
</reference>
<proteinExistence type="predicted"/>
<name>A0A3S5CQ23_9PLAT</name>
<dbReference type="EMBL" id="CAAALY010085197">
    <property type="protein sequence ID" value="VEL27143.1"/>
    <property type="molecule type" value="Genomic_DNA"/>
</dbReference>
<comment type="caution">
    <text evidence="1">The sequence shown here is derived from an EMBL/GenBank/DDBJ whole genome shotgun (WGS) entry which is preliminary data.</text>
</comment>
<gene>
    <name evidence="1" type="ORF">PXEA_LOCUS20583</name>
</gene>
<organism evidence="1 2">
    <name type="scientific">Protopolystoma xenopodis</name>
    <dbReference type="NCBI Taxonomy" id="117903"/>
    <lineage>
        <taxon>Eukaryota</taxon>
        <taxon>Metazoa</taxon>
        <taxon>Spiralia</taxon>
        <taxon>Lophotrochozoa</taxon>
        <taxon>Platyhelminthes</taxon>
        <taxon>Monogenea</taxon>
        <taxon>Polyopisthocotylea</taxon>
        <taxon>Polystomatidea</taxon>
        <taxon>Polystomatidae</taxon>
        <taxon>Protopolystoma</taxon>
    </lineage>
</organism>
<keyword evidence="2" id="KW-1185">Reference proteome</keyword>
<evidence type="ECO:0000313" key="1">
    <source>
        <dbReference type="EMBL" id="VEL27143.1"/>
    </source>
</evidence>
<sequence>MRISRTPLPYFCAHDGTDESWAPICRTQRRMSRGPVRACLQSQPPCRHLLSVYKKDQFIKPFFLPFGSL</sequence>